<accession>A0AAD2AI79</accession>
<dbReference type="EMBL" id="CATVXE010000002">
    <property type="protein sequence ID" value="CAJ0679873.1"/>
    <property type="molecule type" value="Genomic_DNA"/>
</dbReference>
<dbReference type="Proteomes" id="UP001190002">
    <property type="component" value="Unassembled WGS sequence"/>
</dbReference>
<keyword evidence="1" id="KW-0732">Signal</keyword>
<evidence type="ECO:0000313" key="5">
    <source>
        <dbReference type="Proteomes" id="UP001190452"/>
    </source>
</evidence>
<evidence type="ECO:0000256" key="1">
    <source>
        <dbReference type="SAM" id="SignalP"/>
    </source>
</evidence>
<dbReference type="KEGG" id="rmn:TK49_14500"/>
<evidence type="ECO:0000313" key="3">
    <source>
        <dbReference type="EMBL" id="CAJ0857346.1"/>
    </source>
</evidence>
<keyword evidence="5" id="KW-1185">Reference proteome</keyword>
<sequence>MSTRKVVSLAVALALATVAATPALAVTVSRVDGQPMNPNGEPFSVTGATTLSKGVLSANCTVTFNGTITPSGIVNITSTTFAGGGTCGLITGLTPWSGQADSTTQLTINNAAVNVFLAGKCGPSKVVTTWNNDESSLTFSNAPMDPDCKVGGTVYSSPKFTVQ</sequence>
<dbReference type="AlphaFoldDB" id="A0AAD2AI79"/>
<feature type="chain" id="PRO_5042293735" description="Activator protein" evidence="1">
    <location>
        <begin position="26"/>
        <end position="163"/>
    </location>
</feature>
<organism evidence="2 4">
    <name type="scientific">Ralstonia mannitolilytica</name>
    <dbReference type="NCBI Taxonomy" id="105219"/>
    <lineage>
        <taxon>Bacteria</taxon>
        <taxon>Pseudomonadati</taxon>
        <taxon>Pseudomonadota</taxon>
        <taxon>Betaproteobacteria</taxon>
        <taxon>Burkholderiales</taxon>
        <taxon>Burkholderiaceae</taxon>
        <taxon>Ralstonia</taxon>
    </lineage>
</organism>
<dbReference type="EMBL" id="CAUDKV010000003">
    <property type="protein sequence ID" value="CAJ0857346.1"/>
    <property type="molecule type" value="Genomic_DNA"/>
</dbReference>
<evidence type="ECO:0000313" key="4">
    <source>
        <dbReference type="Proteomes" id="UP001190002"/>
    </source>
</evidence>
<gene>
    <name evidence="3" type="ORF">R77569_01062</name>
    <name evidence="2" type="ORF">R77591_00551</name>
</gene>
<evidence type="ECO:0000313" key="2">
    <source>
        <dbReference type="EMBL" id="CAJ0679873.1"/>
    </source>
</evidence>
<protein>
    <recommendedName>
        <fullName evidence="6">Activator protein</fullName>
    </recommendedName>
</protein>
<proteinExistence type="predicted"/>
<dbReference type="GeneID" id="43402594"/>
<comment type="caution">
    <text evidence="2">The sequence shown here is derived from an EMBL/GenBank/DDBJ whole genome shotgun (WGS) entry which is preliminary data.</text>
</comment>
<reference evidence="2 5" key="1">
    <citation type="submission" date="2023-07" db="EMBL/GenBank/DDBJ databases">
        <authorList>
            <person name="Peeters C."/>
        </authorList>
    </citation>
    <scope>NUCLEOTIDE SEQUENCE</scope>
    <source>
        <strain evidence="3 5">R-77569</strain>
        <strain evidence="2">R-77591</strain>
    </source>
</reference>
<dbReference type="Proteomes" id="UP001190452">
    <property type="component" value="Unassembled WGS sequence"/>
</dbReference>
<feature type="signal peptide" evidence="1">
    <location>
        <begin position="1"/>
        <end position="25"/>
    </location>
</feature>
<evidence type="ECO:0008006" key="6">
    <source>
        <dbReference type="Google" id="ProtNLM"/>
    </source>
</evidence>
<name>A0AAD2AI79_9RALS</name>
<dbReference type="RefSeq" id="WP_045787331.1">
    <property type="nucleotide sequence ID" value="NZ_CATVXE010000002.1"/>
</dbReference>